<evidence type="ECO:0000313" key="3">
    <source>
        <dbReference type="Proteomes" id="UP000323739"/>
    </source>
</evidence>
<dbReference type="GeneID" id="55616923"/>
<evidence type="ECO:0000313" key="2">
    <source>
        <dbReference type="EMBL" id="QEG08506.1"/>
    </source>
</evidence>
<keyword evidence="3" id="KW-1185">Reference proteome</keyword>
<sequence length="48" mass="5647">MDKISTYDYSELDIHQENKLYFACLVEDVEGFTIQLDADKQQSTIIFK</sequence>
<organism evidence="1 3">
    <name type="scientific">Aeromonas phage 4L372D</name>
    <dbReference type="NCBI Taxonomy" id="2588518"/>
    <lineage>
        <taxon>Viruses</taxon>
        <taxon>Duplodnaviria</taxon>
        <taxon>Heunggongvirae</taxon>
        <taxon>Uroviricota</taxon>
        <taxon>Caudoviricetes</taxon>
        <taxon>Plateaulakevirus</taxon>
        <taxon>Plateaulakevirus pv4L372D</taxon>
    </lineage>
</organism>
<dbReference type="EMBL" id="MK813939">
    <property type="protein sequence ID" value="QEG08506.1"/>
    <property type="molecule type" value="Genomic_DNA"/>
</dbReference>
<dbReference type="EMBL" id="MK813939">
    <property type="protein sequence ID" value="QEG08469.1"/>
    <property type="molecule type" value="Genomic_DNA"/>
</dbReference>
<name>A0A5B9N4P0_9CAUD</name>
<reference evidence="1 3" key="1">
    <citation type="submission" date="2019-04" db="EMBL/GenBank/DDBJ databases">
        <title>Nine Novel Phages from a Plateau Lake in Southwest China Provide Insights into Aeromonas Phage Diversity.</title>
        <authorList>
            <person name="Xiao W."/>
            <person name="Bai M."/>
            <person name="Wang Y."/>
            <person name="Cui X."/>
        </authorList>
    </citation>
    <scope>NUCLEOTIDE SEQUENCE [LARGE SCALE GENOMIC DNA]</scope>
</reference>
<gene>
    <name evidence="1" type="primary">4L372D_005</name>
    <name evidence="2" type="synonym">4L372D_042</name>
</gene>
<dbReference type="Proteomes" id="UP000323739">
    <property type="component" value="Segment"/>
</dbReference>
<protein>
    <submittedName>
        <fullName evidence="1">Uncharacterized protein</fullName>
    </submittedName>
</protein>
<proteinExistence type="predicted"/>
<evidence type="ECO:0000313" key="1">
    <source>
        <dbReference type="EMBL" id="QEG08469.1"/>
    </source>
</evidence>
<dbReference type="KEGG" id="vg:55616923"/>
<dbReference type="RefSeq" id="YP_009846553.1">
    <property type="nucleotide sequence ID" value="NC_048771.1"/>
</dbReference>
<accession>A0A5B9N4P0</accession>